<dbReference type="OrthoDB" id="252464at2"/>
<dbReference type="PRINTS" id="PR00412">
    <property type="entry name" value="EPOXHYDRLASE"/>
</dbReference>
<dbReference type="InterPro" id="IPR029058">
    <property type="entry name" value="AB_hydrolase_fold"/>
</dbReference>
<keyword evidence="2" id="KW-0012">Acyltransferase</keyword>
<keyword evidence="3" id="KW-1185">Reference proteome</keyword>
<reference evidence="2 3" key="1">
    <citation type="submission" date="2019-02" db="EMBL/GenBank/DDBJ databases">
        <title>Deep-cultivation of Planctomycetes and their phenomic and genomic characterization uncovers novel biology.</title>
        <authorList>
            <person name="Wiegand S."/>
            <person name="Jogler M."/>
            <person name="Boedeker C."/>
            <person name="Pinto D."/>
            <person name="Vollmers J."/>
            <person name="Rivas-Marin E."/>
            <person name="Kohn T."/>
            <person name="Peeters S.H."/>
            <person name="Heuer A."/>
            <person name="Rast P."/>
            <person name="Oberbeckmann S."/>
            <person name="Bunk B."/>
            <person name="Jeske O."/>
            <person name="Meyerdierks A."/>
            <person name="Storesund J.E."/>
            <person name="Kallscheuer N."/>
            <person name="Luecker S."/>
            <person name="Lage O.M."/>
            <person name="Pohl T."/>
            <person name="Merkel B.J."/>
            <person name="Hornburger P."/>
            <person name="Mueller R.-W."/>
            <person name="Bruemmer F."/>
            <person name="Labrenz M."/>
            <person name="Spormann A.M."/>
            <person name="Op den Camp H."/>
            <person name="Overmann J."/>
            <person name="Amann R."/>
            <person name="Jetten M.S.M."/>
            <person name="Mascher T."/>
            <person name="Medema M.H."/>
            <person name="Devos D.P."/>
            <person name="Kaster A.-K."/>
            <person name="Ovreas L."/>
            <person name="Rohde M."/>
            <person name="Galperin M.Y."/>
            <person name="Jogler C."/>
        </authorList>
    </citation>
    <scope>NUCLEOTIDE SEQUENCE [LARGE SCALE GENOMIC DNA]</scope>
    <source>
        <strain evidence="2 3">EC9</strain>
    </source>
</reference>
<dbReference type="SUPFAM" id="SSF53474">
    <property type="entry name" value="alpha/beta-Hydrolases"/>
    <property type="match status" value="1"/>
</dbReference>
<dbReference type="EC" id="2.3.1.12" evidence="2"/>
<accession>A0A517LU95</accession>
<dbReference type="AlphaFoldDB" id="A0A517LU95"/>
<organism evidence="2 3">
    <name type="scientific">Rosistilla ulvae</name>
    <dbReference type="NCBI Taxonomy" id="1930277"/>
    <lineage>
        <taxon>Bacteria</taxon>
        <taxon>Pseudomonadati</taxon>
        <taxon>Planctomycetota</taxon>
        <taxon>Planctomycetia</taxon>
        <taxon>Pirellulales</taxon>
        <taxon>Pirellulaceae</taxon>
        <taxon>Rosistilla</taxon>
    </lineage>
</organism>
<dbReference type="RefSeq" id="WP_145341799.1">
    <property type="nucleotide sequence ID" value="NZ_CP036261.1"/>
</dbReference>
<name>A0A517LU95_9BACT</name>
<dbReference type="InterPro" id="IPR000073">
    <property type="entry name" value="AB_hydrolase_1"/>
</dbReference>
<keyword evidence="2" id="KW-0808">Transferase</keyword>
<proteinExistence type="predicted"/>
<evidence type="ECO:0000313" key="2">
    <source>
        <dbReference type="EMBL" id="QDS86186.1"/>
    </source>
</evidence>
<protein>
    <submittedName>
        <fullName evidence="2">Dihydrolipoyllysine-residue acetyltransferase component of acetoin cleaving system</fullName>
        <ecNumber evidence="2">2.3.1.12</ecNumber>
    </submittedName>
</protein>
<dbReference type="InterPro" id="IPR050266">
    <property type="entry name" value="AB_hydrolase_sf"/>
</dbReference>
<dbReference type="Gene3D" id="3.40.50.1820">
    <property type="entry name" value="alpha/beta hydrolase"/>
    <property type="match status" value="1"/>
</dbReference>
<gene>
    <name evidence="2" type="primary">acoC</name>
    <name evidence="2" type="ORF">EC9_03460</name>
</gene>
<sequence>MPFADLPPLKVHYQQSGEGADIVLLHGFTSNLSIWMFGGVMEGLADEYRVSAVDMRGHGATNVTPADYTSDVIAEDLLRWMDHVQIESAALLGHSFGGVVATHLASLHPDRVRAIILSDAYFPGLQSLEPNMGQASVWTSLRETLLQVDTDIGPVVDFPHLFSIVGSWDDRQRKHLREQLGPIGERWLSSLVRLSGTSAGTDTFATAGLDADRIAATSVPVLALYDEHSPFEATSKFLNERLADCRQAVIPEANHLAPLENPKAIVAETKSFLAELARR</sequence>
<dbReference type="EMBL" id="CP036261">
    <property type="protein sequence ID" value="QDS86186.1"/>
    <property type="molecule type" value="Genomic_DNA"/>
</dbReference>
<feature type="domain" description="AB hydrolase-1" evidence="1">
    <location>
        <begin position="22"/>
        <end position="139"/>
    </location>
</feature>
<dbReference type="KEGG" id="ruv:EC9_03460"/>
<dbReference type="PANTHER" id="PTHR43798">
    <property type="entry name" value="MONOACYLGLYCEROL LIPASE"/>
    <property type="match status" value="1"/>
</dbReference>
<evidence type="ECO:0000259" key="1">
    <source>
        <dbReference type="Pfam" id="PF00561"/>
    </source>
</evidence>
<dbReference type="GO" id="GO:0004742">
    <property type="term" value="F:dihydrolipoyllysine-residue acetyltransferase activity"/>
    <property type="evidence" value="ECO:0007669"/>
    <property type="project" value="UniProtKB-EC"/>
</dbReference>
<dbReference type="PRINTS" id="PR00111">
    <property type="entry name" value="ABHYDROLASE"/>
</dbReference>
<evidence type="ECO:0000313" key="3">
    <source>
        <dbReference type="Proteomes" id="UP000319557"/>
    </source>
</evidence>
<dbReference type="InterPro" id="IPR000639">
    <property type="entry name" value="Epox_hydrolase-like"/>
</dbReference>
<dbReference type="Pfam" id="PF00561">
    <property type="entry name" value="Abhydrolase_1"/>
    <property type="match status" value="1"/>
</dbReference>
<dbReference type="Proteomes" id="UP000319557">
    <property type="component" value="Chromosome"/>
</dbReference>